<dbReference type="InterPro" id="IPR050749">
    <property type="entry name" value="Glycosyl_Hydrolase_47"/>
</dbReference>
<feature type="binding site" evidence="11">
    <location>
        <position position="567"/>
    </location>
    <ligand>
        <name>Ca(2+)</name>
        <dbReference type="ChEBI" id="CHEBI:29108"/>
    </ligand>
</feature>
<evidence type="ECO:0000313" key="17">
    <source>
        <dbReference type="Proteomes" id="UP000076722"/>
    </source>
</evidence>
<keyword evidence="15" id="KW-1133">Transmembrane helix</keyword>
<dbReference type="SUPFAM" id="SSF48225">
    <property type="entry name" value="Seven-hairpin glycosidases"/>
    <property type="match status" value="1"/>
</dbReference>
<keyword evidence="5 13" id="KW-0378">Hydrolase</keyword>
<dbReference type="GO" id="GO:0004571">
    <property type="term" value="F:mannosyl-oligosaccharide 1,2-alpha-mannosidase activity"/>
    <property type="evidence" value="ECO:0007669"/>
    <property type="project" value="UniProtKB-EC"/>
</dbReference>
<evidence type="ECO:0000256" key="8">
    <source>
        <dbReference type="ARBA" id="ARBA00047669"/>
    </source>
</evidence>
<protein>
    <recommendedName>
        <fullName evidence="13">alpha-1,2-Mannosidase</fullName>
        <ecNumber evidence="13">3.2.1.-</ecNumber>
    </recommendedName>
</protein>
<dbReference type="Proteomes" id="UP000076722">
    <property type="component" value="Unassembled WGS sequence"/>
</dbReference>
<evidence type="ECO:0000313" key="16">
    <source>
        <dbReference type="EMBL" id="KZS93510.1"/>
    </source>
</evidence>
<dbReference type="PANTHER" id="PTHR11742">
    <property type="entry name" value="MANNOSYL-OLIGOSACCHARIDE ALPHA-1,2-MANNOSIDASE-RELATED"/>
    <property type="match status" value="1"/>
</dbReference>
<keyword evidence="7 12" id="KW-1015">Disulfide bond</keyword>
<comment type="catalytic activity">
    <reaction evidence="8">
        <text>N(4)-(alpha-D-Man-(1-&gt;2)-alpha-D-Man-(1-&gt;2)-alpha-D-Man-(1-&gt;3)-[alpha-D-Man-(1-&gt;3)-[alpha-D-Man-(1-&gt;2)-alpha-D-Man-(1-&gt;6)]-alpha-D-Man-(1-&gt;6)]-beta-D-Man-(1-&gt;4)-beta-D-GlcNAc-(1-&gt;4)-beta-D-GlcNAc)-L-asparaginyl-[protein] (N-glucan mannose isomer 8A1,2,3B1,3) + 3 H2O = N(4)-(alpha-D-Man-(1-&gt;3)-[alpha-D-Man-(1-&gt;3)-[alpha-D-Man-(1-&gt;6)]-alpha-D-Man-(1-&gt;6)]-beta-D-Man-(1-&gt;4)-beta-D-GlcNAc-(1-&gt;4)-beta-D-GlcNAc)-L-asparaginyl-[protein] (N-glucan mannose isomer 5A1,2) + 3 beta-D-mannose</text>
        <dbReference type="Rhea" id="RHEA:56028"/>
        <dbReference type="Rhea" id="RHEA-COMP:14358"/>
        <dbReference type="Rhea" id="RHEA-COMP:14367"/>
        <dbReference type="ChEBI" id="CHEBI:15377"/>
        <dbReference type="ChEBI" id="CHEBI:28563"/>
        <dbReference type="ChEBI" id="CHEBI:59087"/>
        <dbReference type="ChEBI" id="CHEBI:60628"/>
        <dbReference type="EC" id="3.2.1.113"/>
    </reaction>
</comment>
<feature type="active site" evidence="10">
    <location>
        <position position="480"/>
    </location>
</feature>
<evidence type="ECO:0000256" key="12">
    <source>
        <dbReference type="PIRSR" id="PIRSR601382-3"/>
    </source>
</evidence>
<dbReference type="GO" id="GO:0036503">
    <property type="term" value="P:ERAD pathway"/>
    <property type="evidence" value="ECO:0007669"/>
    <property type="project" value="UniProtKB-ARBA"/>
</dbReference>
<evidence type="ECO:0000256" key="1">
    <source>
        <dbReference type="ARBA" id="ARBA00001913"/>
    </source>
</evidence>
<evidence type="ECO:0000256" key="4">
    <source>
        <dbReference type="ARBA" id="ARBA00022723"/>
    </source>
</evidence>
<dbReference type="Pfam" id="PF01532">
    <property type="entry name" value="Glyco_hydro_47"/>
    <property type="match status" value="1"/>
</dbReference>
<feature type="active site" description="Proton donor" evidence="10">
    <location>
        <position position="438"/>
    </location>
</feature>
<dbReference type="OrthoDB" id="8118055at2759"/>
<feature type="transmembrane region" description="Helical" evidence="15">
    <location>
        <begin position="39"/>
        <end position="55"/>
    </location>
</feature>
<feature type="disulfide bond" evidence="12">
    <location>
        <begin position="382"/>
        <end position="425"/>
    </location>
</feature>
<name>A0A164USW7_9AGAM</name>
<evidence type="ECO:0000256" key="9">
    <source>
        <dbReference type="ARBA" id="ARBA00048605"/>
    </source>
</evidence>
<evidence type="ECO:0000256" key="6">
    <source>
        <dbReference type="ARBA" id="ARBA00022837"/>
    </source>
</evidence>
<evidence type="ECO:0000256" key="13">
    <source>
        <dbReference type="RuleBase" id="RU361193"/>
    </source>
</evidence>
<keyword evidence="15" id="KW-0472">Membrane</keyword>
<reference evidence="16 17" key="1">
    <citation type="journal article" date="2016" name="Mol. Biol. Evol.">
        <title>Comparative Genomics of Early-Diverging Mushroom-Forming Fungi Provides Insights into the Origins of Lignocellulose Decay Capabilities.</title>
        <authorList>
            <person name="Nagy L.G."/>
            <person name="Riley R."/>
            <person name="Tritt A."/>
            <person name="Adam C."/>
            <person name="Daum C."/>
            <person name="Floudas D."/>
            <person name="Sun H."/>
            <person name="Yadav J.S."/>
            <person name="Pangilinan J."/>
            <person name="Larsson K.H."/>
            <person name="Matsuura K."/>
            <person name="Barry K."/>
            <person name="Labutti K."/>
            <person name="Kuo R."/>
            <person name="Ohm R.A."/>
            <person name="Bhattacharya S.S."/>
            <person name="Shirouzu T."/>
            <person name="Yoshinaga Y."/>
            <person name="Martin F.M."/>
            <person name="Grigoriev I.V."/>
            <person name="Hibbett D.S."/>
        </authorList>
    </citation>
    <scope>NUCLEOTIDE SEQUENCE [LARGE SCALE GENOMIC DNA]</scope>
    <source>
        <strain evidence="16 17">HHB9708</strain>
    </source>
</reference>
<comment type="cofactor">
    <cofactor evidence="1 11">
        <name>Ca(2+)</name>
        <dbReference type="ChEBI" id="CHEBI:29108"/>
    </cofactor>
</comment>
<sequence>MEGIRERKARPVSEHEQPPEDNVPSQHARAQTGWPVSRLLYTLVLLLSTVLYLFWKTNPGALIRLIEPWYDLSEQLPGVSSPEYAFLGADEVRRDAVVDAFKHAWFAYERDAMGDDEYHPLSHKGSNLTDAGGIGYTVVDSLDTMIIMGLDEEYRRARSWVDTKLTFEVDGIFNVFETTIRVLGGLLSAYHLTHDSLYIDRAKDLADRLMVAFSTPSGLPVAMVNLGTRTPIPDTGNQNLVSTAEVATLQLELRYLTELTDDDSYWRAAEKVMQVIRKAVPVPPLAAIYMDPQQGTFVTSPIRLGSRGDSYYEYLLKQYLQTGRVETGYREMYDGAMDAIHEHLVQRTPHTNFLYTAELMPERTQTHQMQWRLVPKQDHLVCFLGGSLMLGATDGGHFSVPPRAEEFVGTARRDWTTGYELIKTCMETHRTHTGLSPEIAHFRTKNDPQAIADLAPNDWYIKGSRQPTAALDARYILRPETVESLFIAFRLTGDSRYRDWGWQIFQSIEKHCKVPTGGYAGVTNVDIVPPELEDKMETFMMSETLKYLYLLFSDSSILPLTENVFNTEAHPFPIIRPTGRTAFT</sequence>
<evidence type="ECO:0000256" key="10">
    <source>
        <dbReference type="PIRSR" id="PIRSR601382-1"/>
    </source>
</evidence>
<feature type="active site" evidence="10">
    <location>
        <position position="309"/>
    </location>
</feature>
<dbReference type="EC" id="3.2.1.-" evidence="13"/>
<accession>A0A164USW7</accession>
<evidence type="ECO:0000256" key="7">
    <source>
        <dbReference type="ARBA" id="ARBA00023157"/>
    </source>
</evidence>
<feature type="region of interest" description="Disordered" evidence="14">
    <location>
        <begin position="1"/>
        <end position="29"/>
    </location>
</feature>
<dbReference type="GO" id="GO:0005783">
    <property type="term" value="C:endoplasmic reticulum"/>
    <property type="evidence" value="ECO:0007669"/>
    <property type="project" value="TreeGrafter"/>
</dbReference>
<dbReference type="Gene3D" id="1.50.10.10">
    <property type="match status" value="1"/>
</dbReference>
<dbReference type="GO" id="GO:0016020">
    <property type="term" value="C:membrane"/>
    <property type="evidence" value="ECO:0007669"/>
    <property type="project" value="InterPro"/>
</dbReference>
<comment type="pathway">
    <text evidence="2">Protein modification; protein glycosylation.</text>
</comment>
<dbReference type="InterPro" id="IPR012341">
    <property type="entry name" value="6hp_glycosidase-like_sf"/>
</dbReference>
<keyword evidence="6 11" id="KW-0106">Calcium</keyword>
<dbReference type="GO" id="GO:0005975">
    <property type="term" value="P:carbohydrate metabolic process"/>
    <property type="evidence" value="ECO:0007669"/>
    <property type="project" value="InterPro"/>
</dbReference>
<evidence type="ECO:0000256" key="2">
    <source>
        <dbReference type="ARBA" id="ARBA00004922"/>
    </source>
</evidence>
<keyword evidence="17" id="KW-1185">Reference proteome</keyword>
<comment type="catalytic activity">
    <reaction evidence="9">
        <text>N(4)-(alpha-D-Man-(1-&gt;2)-alpha-D-Man-(1-&gt;2)-alpha-D-Man-(1-&gt;3)-[alpha-D-Man-(1-&gt;2)-alpha-D-Man-(1-&gt;3)-[alpha-D-Man-(1-&gt;2)-alpha-D-Man-(1-&gt;6)]-alpha-D-Man-(1-&gt;6)]-beta-D-Man-(1-&gt;4)-beta-D-GlcNAc-(1-&gt;4)-beta-D-GlcNAc)-L-asparaginyl-[protein] (N-glucan mannose isomer 9A1,2,3B1,2,3) + 4 H2O = N(4)-(alpha-D-Man-(1-&gt;3)-[alpha-D-Man-(1-&gt;3)-[alpha-D-Man-(1-&gt;6)]-alpha-D-Man-(1-&gt;6)]-beta-D-Man-(1-&gt;4)-beta-D-GlcNAc-(1-&gt;4)-beta-D-GlcNAc)-L-asparaginyl-[protein] (N-glucan mannose isomer 5A1,2) + 4 beta-D-mannose</text>
        <dbReference type="Rhea" id="RHEA:56008"/>
        <dbReference type="Rhea" id="RHEA-COMP:14356"/>
        <dbReference type="Rhea" id="RHEA-COMP:14367"/>
        <dbReference type="ChEBI" id="CHEBI:15377"/>
        <dbReference type="ChEBI" id="CHEBI:28563"/>
        <dbReference type="ChEBI" id="CHEBI:59087"/>
        <dbReference type="ChEBI" id="CHEBI:139493"/>
        <dbReference type="EC" id="3.2.1.113"/>
    </reaction>
</comment>
<feature type="active site" description="Proton donor" evidence="10">
    <location>
        <position position="177"/>
    </location>
</feature>
<dbReference type="PRINTS" id="PR00747">
    <property type="entry name" value="GLYHDRLASE47"/>
</dbReference>
<dbReference type="InterPro" id="IPR036026">
    <property type="entry name" value="Seven-hairpin_glycosidases"/>
</dbReference>
<keyword evidence="15" id="KW-0812">Transmembrane</keyword>
<proteinExistence type="inferred from homology"/>
<keyword evidence="4 11" id="KW-0479">Metal-binding</keyword>
<evidence type="ECO:0000256" key="14">
    <source>
        <dbReference type="SAM" id="MobiDB-lite"/>
    </source>
</evidence>
<organism evidence="16 17">
    <name type="scientific">Sistotremastrum niveocremeum HHB9708</name>
    <dbReference type="NCBI Taxonomy" id="1314777"/>
    <lineage>
        <taxon>Eukaryota</taxon>
        <taxon>Fungi</taxon>
        <taxon>Dikarya</taxon>
        <taxon>Basidiomycota</taxon>
        <taxon>Agaricomycotina</taxon>
        <taxon>Agaricomycetes</taxon>
        <taxon>Sistotremastrales</taxon>
        <taxon>Sistotremastraceae</taxon>
        <taxon>Sertulicium</taxon>
        <taxon>Sertulicium niveocremeum</taxon>
    </lineage>
</organism>
<comment type="similarity">
    <text evidence="3 13">Belongs to the glycosyl hydrolase 47 family.</text>
</comment>
<evidence type="ECO:0000256" key="15">
    <source>
        <dbReference type="SAM" id="Phobius"/>
    </source>
</evidence>
<evidence type="ECO:0000256" key="11">
    <source>
        <dbReference type="PIRSR" id="PIRSR601382-2"/>
    </source>
</evidence>
<dbReference type="InterPro" id="IPR001382">
    <property type="entry name" value="Glyco_hydro_47"/>
</dbReference>
<dbReference type="PANTHER" id="PTHR11742:SF55">
    <property type="entry name" value="ENDOPLASMIC RETICULUM MANNOSYL-OLIGOSACCHARIDE 1,2-ALPHA-MANNOSIDASE"/>
    <property type="match status" value="1"/>
</dbReference>
<gene>
    <name evidence="16" type="ORF">SISNIDRAFT_441371</name>
</gene>
<dbReference type="EMBL" id="KV419407">
    <property type="protein sequence ID" value="KZS93510.1"/>
    <property type="molecule type" value="Genomic_DNA"/>
</dbReference>
<feature type="compositionally biased region" description="Basic and acidic residues" evidence="14">
    <location>
        <begin position="1"/>
        <end position="18"/>
    </location>
</feature>
<dbReference type="AlphaFoldDB" id="A0A164USW7"/>
<keyword evidence="13" id="KW-0326">Glycosidase</keyword>
<evidence type="ECO:0000256" key="3">
    <source>
        <dbReference type="ARBA" id="ARBA00007658"/>
    </source>
</evidence>
<dbReference type="GO" id="GO:0005509">
    <property type="term" value="F:calcium ion binding"/>
    <property type="evidence" value="ECO:0007669"/>
    <property type="project" value="InterPro"/>
</dbReference>
<evidence type="ECO:0000256" key="5">
    <source>
        <dbReference type="ARBA" id="ARBA00022801"/>
    </source>
</evidence>
<dbReference type="STRING" id="1314777.A0A164USW7"/>